<dbReference type="InParanoid" id="C4QX77"/>
<evidence type="ECO:0000256" key="1">
    <source>
        <dbReference type="SAM" id="Phobius"/>
    </source>
</evidence>
<dbReference type="RefSeq" id="XP_002490131.1">
    <property type="nucleotide sequence ID" value="XM_002490086.1"/>
</dbReference>
<dbReference type="Proteomes" id="UP000000314">
    <property type="component" value="Chromosome 1"/>
</dbReference>
<organism evidence="2 3">
    <name type="scientific">Komagataella phaffii (strain GS115 / ATCC 20864)</name>
    <name type="common">Yeast</name>
    <name type="synonym">Pichia pastoris</name>
    <dbReference type="NCBI Taxonomy" id="644223"/>
    <lineage>
        <taxon>Eukaryota</taxon>
        <taxon>Fungi</taxon>
        <taxon>Dikarya</taxon>
        <taxon>Ascomycota</taxon>
        <taxon>Saccharomycotina</taxon>
        <taxon>Pichiomycetes</taxon>
        <taxon>Pichiales</taxon>
        <taxon>Pichiaceae</taxon>
        <taxon>Komagataella</taxon>
    </lineage>
</organism>
<keyword evidence="1" id="KW-0472">Membrane</keyword>
<dbReference type="SMR" id="C4QX77"/>
<dbReference type="OrthoDB" id="4092221at2759"/>
<name>C4QX77_KOMPG</name>
<keyword evidence="1" id="KW-0812">Transmembrane</keyword>
<evidence type="ECO:0000313" key="2">
    <source>
        <dbReference type="EMBL" id="CAY67850.1"/>
    </source>
</evidence>
<proteinExistence type="predicted"/>
<keyword evidence="3" id="KW-1185">Reference proteome</keyword>
<accession>C4QX77</accession>
<dbReference type="EMBL" id="FN392319">
    <property type="protein sequence ID" value="CAY67850.1"/>
    <property type="molecule type" value="Genomic_DNA"/>
</dbReference>
<dbReference type="AlphaFoldDB" id="C4QX77"/>
<reference evidence="2 3" key="1">
    <citation type="journal article" date="2009" name="Nat. Biotechnol.">
        <title>Genome sequence of the recombinant protein production host Pichia pastoris.</title>
        <authorList>
            <person name="De Schutter K."/>
            <person name="Lin Y.C."/>
            <person name="Tiels P."/>
            <person name="Van Hecke A."/>
            <person name="Glinka S."/>
            <person name="Weber-Lehmann J."/>
            <person name="Rouze P."/>
            <person name="Van de Peer Y."/>
            <person name="Callewaert N."/>
        </authorList>
    </citation>
    <scope>NUCLEOTIDE SEQUENCE [LARGE SCALE GENOMIC DNA]</scope>
    <source>
        <strain evidence="3">GS115 / ATCC 20864</strain>
    </source>
</reference>
<sequence>MSDEHLLNVQVKVVPFFDLFGGSCCDTGSVAKIQRDVESNVPVDFETLIDYELEKWSKYNESFQLIINTMFLFGLFLLTMLIIGAFIYVVRKILIQGLQQCSSNRSIINLSLPHGKDRASCKNRNQYSESSVTSSLHSMLRNQLIDADLQRHLAVSQKQRSRLVLEEDGSIDGFLLNTIRQENSPTILSSNFTAEDEIFRSALERTITACISTSKEKETVHKAEQLAKPGFYYDRAPSLFPISSSDCHSHDLILPRHESPRETKELSYKLLDRKQRIVYRPGELGGLFPKVQLQTSNDSLDLISVLETLFPCSIPKYGDLIEIDRMLTEIRLLLMNEIIPRQPISDKATRRLAAVRFLSLSLNIKQNQNPFIFLPSYHRLIQQLIDTGAILDIFDICQPLLTHAIVETITEYCKAMWNYDNELTDKFQNYFNASGLRPTLQQPFQCFKFVINMELTLINYTKVRNALANYAAKSPTKIDKLIVREAIKLSRNENQRIFFCQLMTMIRSKNGSNYDCFDRSDISGSPDSPKTLTRKKEGTILGEIAQNRSGLPGHI</sequence>
<gene>
    <name evidence="2" type="ordered locus">PAS_chr1-4_0016</name>
</gene>
<feature type="transmembrane region" description="Helical" evidence="1">
    <location>
        <begin position="65"/>
        <end position="90"/>
    </location>
</feature>
<keyword evidence="1" id="KW-1133">Transmembrane helix</keyword>
<dbReference type="GeneID" id="8196856"/>
<dbReference type="HOGENOM" id="CLU_490988_0_0_1"/>
<dbReference type="eggNOG" id="ENOG502SR5S">
    <property type="taxonomic scope" value="Eukaryota"/>
</dbReference>
<evidence type="ECO:0000313" key="3">
    <source>
        <dbReference type="Proteomes" id="UP000000314"/>
    </source>
</evidence>
<protein>
    <submittedName>
        <fullName evidence="2">Uncharacterized protein</fullName>
    </submittedName>
</protein>
<dbReference type="KEGG" id="ppa:PAS_chr1-4_0016"/>